<evidence type="ECO:0000313" key="4">
    <source>
        <dbReference type="EMBL" id="MBB4905232.1"/>
    </source>
</evidence>
<evidence type="ECO:0000256" key="3">
    <source>
        <dbReference type="SAM" id="SignalP"/>
    </source>
</evidence>
<dbReference type="Proteomes" id="UP000520767">
    <property type="component" value="Unassembled WGS sequence"/>
</dbReference>
<evidence type="ECO:0008006" key="6">
    <source>
        <dbReference type="Google" id="ProtNLM"/>
    </source>
</evidence>
<protein>
    <recommendedName>
        <fullName evidence="6">TQXA domain-containing protein</fullName>
    </recommendedName>
</protein>
<feature type="signal peptide" evidence="3">
    <location>
        <begin position="1"/>
        <end position="38"/>
    </location>
</feature>
<keyword evidence="2" id="KW-1133">Transmembrane helix</keyword>
<keyword evidence="2" id="KW-0472">Membrane</keyword>
<organism evidence="4 5">
    <name type="scientific">Actinophytocola algeriensis</name>
    <dbReference type="NCBI Taxonomy" id="1768010"/>
    <lineage>
        <taxon>Bacteria</taxon>
        <taxon>Bacillati</taxon>
        <taxon>Actinomycetota</taxon>
        <taxon>Actinomycetes</taxon>
        <taxon>Pseudonocardiales</taxon>
        <taxon>Pseudonocardiaceae</taxon>
    </lineage>
</organism>
<gene>
    <name evidence="4" type="ORF">FHR82_001449</name>
</gene>
<sequence length="378" mass="38471">MPVLIGKQPSSVRRITVGLAVAAVVAGVSLAGAPTAAAAVQRGVGHETTPAQPYQGNPDPADWLGSYVVGGKQVWCVQFAHLAPDSDEQYQPGATLKTKWGTDLPPNVASDISYLLLRYAGTDSADEAAALAHLLHTWTAGPQNPAQLDPANDFRHIAYDAPFHLSKLPSGAQAAVQALQADAAVNRGPWTATVAAPDGAQTIGVAADWTITITNAGGTRVPDVPVTIAAADATFTDADGKQVSSGTVTTTEDPLTLSVTPTGAAPGIDITLAGPAEVPVVQQAIEVDTQRIVSTGGEKELTASAETTASPPPTTTTTTPQLPSTIPAGDTPGGPVANAAVTQQMTSGGWIALIAVIIAATLLTVHLARRRATGDHRG</sequence>
<evidence type="ECO:0000256" key="1">
    <source>
        <dbReference type="SAM" id="MobiDB-lite"/>
    </source>
</evidence>
<feature type="transmembrane region" description="Helical" evidence="2">
    <location>
        <begin position="348"/>
        <end position="368"/>
    </location>
</feature>
<keyword evidence="2" id="KW-0812">Transmembrane</keyword>
<proteinExistence type="predicted"/>
<name>A0A7W7VCM5_9PSEU</name>
<dbReference type="AlphaFoldDB" id="A0A7W7VCM5"/>
<keyword evidence="3" id="KW-0732">Signal</keyword>
<feature type="region of interest" description="Disordered" evidence="1">
    <location>
        <begin position="239"/>
        <end position="258"/>
    </location>
</feature>
<accession>A0A7W7VCM5</accession>
<evidence type="ECO:0000256" key="2">
    <source>
        <dbReference type="SAM" id="Phobius"/>
    </source>
</evidence>
<feature type="chain" id="PRO_5030786767" description="TQXA domain-containing protein" evidence="3">
    <location>
        <begin position="39"/>
        <end position="378"/>
    </location>
</feature>
<evidence type="ECO:0000313" key="5">
    <source>
        <dbReference type="Proteomes" id="UP000520767"/>
    </source>
</evidence>
<comment type="caution">
    <text evidence="4">The sequence shown here is derived from an EMBL/GenBank/DDBJ whole genome shotgun (WGS) entry which is preliminary data.</text>
</comment>
<feature type="region of interest" description="Disordered" evidence="1">
    <location>
        <begin position="296"/>
        <end position="337"/>
    </location>
</feature>
<dbReference type="EMBL" id="JACHJQ010000002">
    <property type="protein sequence ID" value="MBB4905232.1"/>
    <property type="molecule type" value="Genomic_DNA"/>
</dbReference>
<keyword evidence="5" id="KW-1185">Reference proteome</keyword>
<reference evidence="4 5" key="1">
    <citation type="submission" date="2020-08" db="EMBL/GenBank/DDBJ databases">
        <title>Genomic Encyclopedia of Type Strains, Phase III (KMG-III): the genomes of soil and plant-associated and newly described type strains.</title>
        <authorList>
            <person name="Whitman W."/>
        </authorList>
    </citation>
    <scope>NUCLEOTIDE SEQUENCE [LARGE SCALE GENOMIC DNA]</scope>
    <source>
        <strain evidence="4 5">CECT 8960</strain>
    </source>
</reference>
<feature type="compositionally biased region" description="Polar residues" evidence="1">
    <location>
        <begin position="242"/>
        <end position="258"/>
    </location>
</feature>
<dbReference type="RefSeq" id="WP_184809503.1">
    <property type="nucleotide sequence ID" value="NZ_JACHJQ010000002.1"/>
</dbReference>
<feature type="compositionally biased region" description="Low complexity" evidence="1">
    <location>
        <begin position="302"/>
        <end position="327"/>
    </location>
</feature>